<evidence type="ECO:0000313" key="15">
    <source>
        <dbReference type="RefSeq" id="XP_034112806.1"/>
    </source>
</evidence>
<evidence type="ECO:0000259" key="12">
    <source>
        <dbReference type="PROSITE" id="PS50157"/>
    </source>
</evidence>
<dbReference type="PROSITE" id="PS50157">
    <property type="entry name" value="ZINC_FINGER_C2H2_2"/>
    <property type="match status" value="5"/>
</dbReference>
<accession>A0A6P8X9F3</accession>
<evidence type="ECO:0000256" key="5">
    <source>
        <dbReference type="ARBA" id="ARBA00022833"/>
    </source>
</evidence>
<dbReference type="Pfam" id="PF12874">
    <property type="entry name" value="zf-met"/>
    <property type="match status" value="1"/>
</dbReference>
<evidence type="ECO:0000256" key="1">
    <source>
        <dbReference type="ARBA" id="ARBA00004123"/>
    </source>
</evidence>
<feature type="domain" description="ZAD" evidence="13">
    <location>
        <begin position="3"/>
        <end position="78"/>
    </location>
</feature>
<sequence>MVLQCRTCAKVIYNNNPTNIFATENFQVLSNIQMIAGTALEEIPGLPMHICACCLVDVKRAIFHTKTFRERCNRTQEQLQSLLSEHQSDDDDDGQEHMKEEISSVFEKIFPKPNEYIADNLVELEVPSTNDDGEDDSDMDPDFLTAIVKNEVKSIDTYSSECQDSEEEIISDLDNDFSPNEVDEQTITENTQLCSSNQENKNHREDCITNTPKVKRYRSWKNLTEEQIVERKRQQRRRDCICDQCGKHFTDQSNFKLHMIRHTGIKNFECQRCSKRFYTDHLLQLHERIVHQGERPYGCKYCNKTFHNSTSRAVHERHHTNLRPFSCDYCEKEFISASDLKRHILIHNGIRAFFCEICNKNFQRSTHLKAHLKSKLHALKANGDDTLKESN</sequence>
<evidence type="ECO:0000256" key="6">
    <source>
        <dbReference type="ARBA" id="ARBA00023015"/>
    </source>
</evidence>
<keyword evidence="8" id="KW-0804">Transcription</keyword>
<name>A0A6P8X9F3_DROAB</name>
<dbReference type="PANTHER" id="PTHR46105">
    <property type="entry name" value="AGAP004733-PA"/>
    <property type="match status" value="1"/>
</dbReference>
<keyword evidence="3" id="KW-0677">Repeat</keyword>
<evidence type="ECO:0000256" key="4">
    <source>
        <dbReference type="ARBA" id="ARBA00022771"/>
    </source>
</evidence>
<evidence type="ECO:0000259" key="13">
    <source>
        <dbReference type="PROSITE" id="PS51915"/>
    </source>
</evidence>
<feature type="domain" description="C2H2-type" evidence="12">
    <location>
        <begin position="325"/>
        <end position="352"/>
    </location>
</feature>
<keyword evidence="5 11" id="KW-0862">Zinc</keyword>
<evidence type="ECO:0000313" key="14">
    <source>
        <dbReference type="Proteomes" id="UP000515160"/>
    </source>
</evidence>
<comment type="subcellular location">
    <subcellularLocation>
        <location evidence="1">Nucleus</location>
    </subcellularLocation>
</comment>
<dbReference type="Pfam" id="PF07776">
    <property type="entry name" value="zf-AD"/>
    <property type="match status" value="1"/>
</dbReference>
<dbReference type="Pfam" id="PF00096">
    <property type="entry name" value="zf-C2H2"/>
    <property type="match status" value="2"/>
</dbReference>
<feature type="binding site" evidence="11">
    <location>
        <position position="54"/>
    </location>
    <ligand>
        <name>Zn(2+)</name>
        <dbReference type="ChEBI" id="CHEBI:29105"/>
    </ligand>
</feature>
<dbReference type="AlphaFoldDB" id="A0A6P8X9F3"/>
<dbReference type="InterPro" id="IPR050457">
    <property type="entry name" value="ZnFinger_BTB_dom_contain"/>
</dbReference>
<gene>
    <name evidence="15" type="primary">LOC117573616</name>
</gene>
<dbReference type="PANTHER" id="PTHR46105:SF28">
    <property type="entry name" value="ZINC FINGER PROTEIN 37-LIKE"/>
    <property type="match status" value="1"/>
</dbReference>
<keyword evidence="2 11" id="KW-0479">Metal-binding</keyword>
<dbReference type="InterPro" id="IPR012934">
    <property type="entry name" value="Znf_AD"/>
</dbReference>
<dbReference type="PROSITE" id="PS00028">
    <property type="entry name" value="ZINC_FINGER_C2H2_1"/>
    <property type="match status" value="5"/>
</dbReference>
<keyword evidence="6" id="KW-0805">Transcription regulation</keyword>
<dbReference type="Gene3D" id="3.30.160.60">
    <property type="entry name" value="Classic Zinc Finger"/>
    <property type="match status" value="5"/>
</dbReference>
<dbReference type="SMART" id="SM00868">
    <property type="entry name" value="zf-AD"/>
    <property type="match status" value="1"/>
</dbReference>
<feature type="domain" description="C2H2-type" evidence="12">
    <location>
        <begin position="353"/>
        <end position="382"/>
    </location>
</feature>
<feature type="binding site" evidence="11">
    <location>
        <position position="51"/>
    </location>
    <ligand>
        <name>Zn(2+)</name>
        <dbReference type="ChEBI" id="CHEBI:29105"/>
    </ligand>
</feature>
<feature type="binding site" evidence="11">
    <location>
        <position position="8"/>
    </location>
    <ligand>
        <name>Zn(2+)</name>
        <dbReference type="ChEBI" id="CHEBI:29105"/>
    </ligand>
</feature>
<proteinExistence type="predicted"/>
<evidence type="ECO:0000256" key="2">
    <source>
        <dbReference type="ARBA" id="ARBA00022723"/>
    </source>
</evidence>
<protein>
    <submittedName>
        <fullName evidence="15">Transcription factor Ouib isoform X2</fullName>
    </submittedName>
</protein>
<keyword evidence="14" id="KW-1185">Reference proteome</keyword>
<keyword evidence="9" id="KW-0539">Nucleus</keyword>
<organism evidence="14 15">
    <name type="scientific">Drosophila albomicans</name>
    <name type="common">Fruit fly</name>
    <dbReference type="NCBI Taxonomy" id="7291"/>
    <lineage>
        <taxon>Eukaryota</taxon>
        <taxon>Metazoa</taxon>
        <taxon>Ecdysozoa</taxon>
        <taxon>Arthropoda</taxon>
        <taxon>Hexapoda</taxon>
        <taxon>Insecta</taxon>
        <taxon>Pterygota</taxon>
        <taxon>Neoptera</taxon>
        <taxon>Endopterygota</taxon>
        <taxon>Diptera</taxon>
        <taxon>Brachycera</taxon>
        <taxon>Muscomorpha</taxon>
        <taxon>Ephydroidea</taxon>
        <taxon>Drosophilidae</taxon>
        <taxon>Drosophila</taxon>
    </lineage>
</organism>
<dbReference type="FunFam" id="3.30.160.60:FF:000100">
    <property type="entry name" value="Zinc finger 45-like"/>
    <property type="match status" value="1"/>
</dbReference>
<dbReference type="Proteomes" id="UP000515160">
    <property type="component" value="Chromosome 2R"/>
</dbReference>
<keyword evidence="4 10" id="KW-0863">Zinc-finger</keyword>
<dbReference type="FunFam" id="3.30.160.60:FF:000325">
    <property type="entry name" value="ZFP90 zinc finger protein"/>
    <property type="match status" value="1"/>
</dbReference>
<evidence type="ECO:0000256" key="10">
    <source>
        <dbReference type="PROSITE-ProRule" id="PRU00042"/>
    </source>
</evidence>
<dbReference type="GO" id="GO:0005634">
    <property type="term" value="C:nucleus"/>
    <property type="evidence" value="ECO:0007669"/>
    <property type="project" value="UniProtKB-SubCell"/>
</dbReference>
<evidence type="ECO:0000256" key="8">
    <source>
        <dbReference type="ARBA" id="ARBA00023163"/>
    </source>
</evidence>
<dbReference type="InterPro" id="IPR013087">
    <property type="entry name" value="Znf_C2H2_type"/>
</dbReference>
<feature type="domain" description="C2H2-type" evidence="12">
    <location>
        <begin position="297"/>
        <end position="324"/>
    </location>
</feature>
<dbReference type="RefSeq" id="XP_034112806.1">
    <property type="nucleotide sequence ID" value="XM_034256915.2"/>
</dbReference>
<evidence type="ECO:0000256" key="7">
    <source>
        <dbReference type="ARBA" id="ARBA00023125"/>
    </source>
</evidence>
<dbReference type="PROSITE" id="PS51915">
    <property type="entry name" value="ZAD"/>
    <property type="match status" value="1"/>
</dbReference>
<feature type="domain" description="C2H2-type" evidence="12">
    <location>
        <begin position="240"/>
        <end position="267"/>
    </location>
</feature>
<dbReference type="GO" id="GO:0000978">
    <property type="term" value="F:RNA polymerase II cis-regulatory region sequence-specific DNA binding"/>
    <property type="evidence" value="ECO:0007669"/>
    <property type="project" value="TreeGrafter"/>
</dbReference>
<keyword evidence="7" id="KW-0238">DNA-binding</keyword>
<evidence type="ECO:0000256" key="11">
    <source>
        <dbReference type="PROSITE-ProRule" id="PRU01263"/>
    </source>
</evidence>
<feature type="binding site" evidence="11">
    <location>
        <position position="5"/>
    </location>
    <ligand>
        <name>Zn(2+)</name>
        <dbReference type="ChEBI" id="CHEBI:29105"/>
    </ligand>
</feature>
<evidence type="ECO:0000256" key="3">
    <source>
        <dbReference type="ARBA" id="ARBA00022737"/>
    </source>
</evidence>
<dbReference type="GeneID" id="117573616"/>
<dbReference type="OrthoDB" id="8117402at2759"/>
<dbReference type="GO" id="GO:0000981">
    <property type="term" value="F:DNA-binding transcription factor activity, RNA polymerase II-specific"/>
    <property type="evidence" value="ECO:0007669"/>
    <property type="project" value="TreeGrafter"/>
</dbReference>
<reference evidence="15" key="1">
    <citation type="submission" date="2025-08" db="UniProtKB">
        <authorList>
            <consortium name="RefSeq"/>
        </authorList>
    </citation>
    <scope>IDENTIFICATION</scope>
    <source>
        <strain evidence="15">15112-1751.03</strain>
        <tissue evidence="15">Whole Adult</tissue>
    </source>
</reference>
<evidence type="ECO:0000256" key="9">
    <source>
        <dbReference type="ARBA" id="ARBA00023242"/>
    </source>
</evidence>
<dbReference type="SMART" id="SM00355">
    <property type="entry name" value="ZnF_C2H2"/>
    <property type="match status" value="5"/>
</dbReference>
<feature type="domain" description="C2H2-type" evidence="12">
    <location>
        <begin position="268"/>
        <end position="296"/>
    </location>
</feature>
<dbReference type="GO" id="GO:0008270">
    <property type="term" value="F:zinc ion binding"/>
    <property type="evidence" value="ECO:0007669"/>
    <property type="project" value="UniProtKB-UniRule"/>
</dbReference>
<dbReference type="InterPro" id="IPR036236">
    <property type="entry name" value="Znf_C2H2_sf"/>
</dbReference>
<dbReference type="SUPFAM" id="SSF57667">
    <property type="entry name" value="beta-beta-alpha zinc fingers"/>
    <property type="match status" value="3"/>
</dbReference>